<dbReference type="PATRIC" id="fig|931276.5.peg.1730"/>
<evidence type="ECO:0000259" key="7">
    <source>
        <dbReference type="PROSITE" id="PS51093"/>
    </source>
</evidence>
<dbReference type="EC" id="2.7.1.-" evidence="8"/>
<dbReference type="InterPro" id="IPR011055">
    <property type="entry name" value="Dup_hybrid_motif"/>
</dbReference>
<sequence>MFKNILKRKPKTVEIFSPLNGKVIDISDVPDPVFSEKMMGDGFAIIPSDGKLVSPVKGTIIQVFPTKHAICIEAIDGLEIIIHIGLDTVELNGSGFDVKVKVNDSVDVGDLLVNIDIDFLKINNKDTVTPVVISNYADKVKSMTLEKNSKDVKCKELVLKCNLI</sequence>
<keyword evidence="5" id="KW-0598">Phosphotransferase system</keyword>
<dbReference type="KEGG" id="csr:Cspa_c17540"/>
<dbReference type="HOGENOM" id="CLU_012312_5_3_9"/>
<keyword evidence="6" id="KW-0418">Kinase</keyword>
<dbReference type="eggNOG" id="COG2190">
    <property type="taxonomic scope" value="Bacteria"/>
</dbReference>
<dbReference type="InterPro" id="IPR001127">
    <property type="entry name" value="PTS_EIIA_1_perm"/>
</dbReference>
<evidence type="ECO:0000313" key="8">
    <source>
        <dbReference type="EMBL" id="AGF55524.1"/>
    </source>
</evidence>
<evidence type="ECO:0000256" key="4">
    <source>
        <dbReference type="ARBA" id="ARBA00022679"/>
    </source>
</evidence>
<dbReference type="SUPFAM" id="SSF51261">
    <property type="entry name" value="Duplicated hybrid motif"/>
    <property type="match status" value="1"/>
</dbReference>
<protein>
    <submittedName>
        <fullName evidence="8">PTS system glucose-specific EIICBA component PtsG</fullName>
        <ecNumber evidence="8">2.7.1.-</ecNumber>
        <ecNumber evidence="8">2.7.1.69</ecNumber>
    </submittedName>
</protein>
<organism evidence="8 9">
    <name type="scientific">Clostridium saccharoperbutylacetonicum N1-4(HMT)</name>
    <dbReference type="NCBI Taxonomy" id="931276"/>
    <lineage>
        <taxon>Bacteria</taxon>
        <taxon>Bacillati</taxon>
        <taxon>Bacillota</taxon>
        <taxon>Clostridia</taxon>
        <taxon>Eubacteriales</taxon>
        <taxon>Clostridiaceae</taxon>
        <taxon>Clostridium</taxon>
    </lineage>
</organism>
<evidence type="ECO:0000256" key="5">
    <source>
        <dbReference type="ARBA" id="ARBA00022683"/>
    </source>
</evidence>
<evidence type="ECO:0000313" key="9">
    <source>
        <dbReference type="Proteomes" id="UP000011728"/>
    </source>
</evidence>
<dbReference type="InterPro" id="IPR050890">
    <property type="entry name" value="PTS_EIIA_component"/>
</dbReference>
<feature type="domain" description="PTS EIIA type-1" evidence="7">
    <location>
        <begin position="31"/>
        <end position="135"/>
    </location>
</feature>
<dbReference type="PROSITE" id="PS00371">
    <property type="entry name" value="PTS_EIIA_TYPE_1_HIS"/>
    <property type="match status" value="1"/>
</dbReference>
<dbReference type="EMBL" id="CP004121">
    <property type="protein sequence ID" value="AGF55524.1"/>
    <property type="molecule type" value="Genomic_DNA"/>
</dbReference>
<keyword evidence="3" id="KW-0762">Sugar transport</keyword>
<dbReference type="GO" id="GO:0005737">
    <property type="term" value="C:cytoplasm"/>
    <property type="evidence" value="ECO:0007669"/>
    <property type="project" value="UniProtKB-SubCell"/>
</dbReference>
<dbReference type="FunFam" id="2.70.70.10:FF:000001">
    <property type="entry name" value="PTS system glucose-specific IIA component"/>
    <property type="match status" value="1"/>
</dbReference>
<accession>M1MC71</accession>
<dbReference type="Pfam" id="PF00358">
    <property type="entry name" value="PTS_EIIA_1"/>
    <property type="match status" value="1"/>
</dbReference>
<dbReference type="Gene3D" id="2.70.70.10">
    <property type="entry name" value="Glucose Permease (Domain IIA)"/>
    <property type="match status" value="1"/>
</dbReference>
<dbReference type="NCBIfam" id="TIGR00830">
    <property type="entry name" value="PTBA"/>
    <property type="match status" value="1"/>
</dbReference>
<dbReference type="PANTHER" id="PTHR45008">
    <property type="entry name" value="PTS SYSTEM GLUCOSE-SPECIFIC EIIA COMPONENT"/>
    <property type="match status" value="1"/>
</dbReference>
<dbReference type="PANTHER" id="PTHR45008:SF1">
    <property type="entry name" value="PTS SYSTEM GLUCOSE-SPECIFIC EIIA COMPONENT"/>
    <property type="match status" value="1"/>
</dbReference>
<comment type="subcellular location">
    <subcellularLocation>
        <location evidence="1">Cytoplasm</location>
    </subcellularLocation>
</comment>
<dbReference type="GO" id="GO:0016301">
    <property type="term" value="F:kinase activity"/>
    <property type="evidence" value="ECO:0007669"/>
    <property type="project" value="UniProtKB-KW"/>
</dbReference>
<proteinExistence type="predicted"/>
<dbReference type="AlphaFoldDB" id="M1MC71"/>
<dbReference type="EC" id="2.7.1.69" evidence="8"/>
<evidence type="ECO:0000256" key="3">
    <source>
        <dbReference type="ARBA" id="ARBA00022597"/>
    </source>
</evidence>
<keyword evidence="9" id="KW-1185">Reference proteome</keyword>
<gene>
    <name evidence="8" type="primary">ptsG</name>
    <name evidence="8" type="ORF">Cspa_c17540</name>
</gene>
<evidence type="ECO:0000256" key="6">
    <source>
        <dbReference type="ARBA" id="ARBA00022777"/>
    </source>
</evidence>
<evidence type="ECO:0000256" key="1">
    <source>
        <dbReference type="ARBA" id="ARBA00004496"/>
    </source>
</evidence>
<dbReference type="GO" id="GO:0009401">
    <property type="term" value="P:phosphoenolpyruvate-dependent sugar phosphotransferase system"/>
    <property type="evidence" value="ECO:0007669"/>
    <property type="project" value="UniProtKB-KW"/>
</dbReference>
<evidence type="ECO:0000256" key="2">
    <source>
        <dbReference type="ARBA" id="ARBA00022448"/>
    </source>
</evidence>
<keyword evidence="4 8" id="KW-0808">Transferase</keyword>
<dbReference type="PROSITE" id="PS51093">
    <property type="entry name" value="PTS_EIIA_TYPE_1"/>
    <property type="match status" value="1"/>
</dbReference>
<dbReference type="OrthoDB" id="92465at2"/>
<keyword evidence="2" id="KW-0813">Transport</keyword>
<name>M1MC71_9CLOT</name>
<dbReference type="Proteomes" id="UP000011728">
    <property type="component" value="Chromosome"/>
</dbReference>
<reference evidence="8 9" key="1">
    <citation type="submission" date="2013-02" db="EMBL/GenBank/DDBJ databases">
        <title>Genome sequence of Clostridium saccharoperbutylacetonicum N1-4(HMT).</title>
        <authorList>
            <person name="Poehlein A."/>
            <person name="Daniel R."/>
        </authorList>
    </citation>
    <scope>NUCLEOTIDE SEQUENCE [LARGE SCALE GENOMIC DNA]</scope>
    <source>
        <strain evidence="9">N1-4(HMT)</strain>
    </source>
</reference>
<dbReference type="RefSeq" id="WP_015391845.1">
    <property type="nucleotide sequence ID" value="NC_020291.1"/>
</dbReference>